<dbReference type="GO" id="GO:0000252">
    <property type="term" value="F:3-beta-hydroxysteroid dehydrogenase [NAD(P)+]/C4-decarboxylase activity"/>
    <property type="evidence" value="ECO:0007669"/>
    <property type="project" value="TreeGrafter"/>
</dbReference>
<accession>A8P5S1</accession>
<evidence type="ECO:0000256" key="3">
    <source>
        <dbReference type="SAM" id="MobiDB-lite"/>
    </source>
</evidence>
<dbReference type="InterPro" id="IPR050425">
    <property type="entry name" value="NAD(P)_dehydrat-like"/>
</dbReference>
<dbReference type="RefSeq" id="XP_001839009.1">
    <property type="nucleotide sequence ID" value="XM_001838957.1"/>
</dbReference>
<dbReference type="EMBL" id="AACS02000011">
    <property type="protein sequence ID" value="EAU82815.1"/>
    <property type="molecule type" value="Genomic_DNA"/>
</dbReference>
<dbReference type="InParanoid" id="A8P5S1"/>
<dbReference type="eggNOG" id="KOG1430">
    <property type="taxonomic scope" value="Eukaryota"/>
</dbReference>
<dbReference type="PANTHER" id="PTHR10366">
    <property type="entry name" value="NAD DEPENDENT EPIMERASE/DEHYDRATASE"/>
    <property type="match status" value="1"/>
</dbReference>
<keyword evidence="1" id="KW-0560">Oxidoreductase</keyword>
<dbReference type="GO" id="GO:0006696">
    <property type="term" value="P:ergosterol biosynthetic process"/>
    <property type="evidence" value="ECO:0007669"/>
    <property type="project" value="TreeGrafter"/>
</dbReference>
<feature type="domain" description="3-beta hydroxysteroid dehydrogenase/isomerase" evidence="4">
    <location>
        <begin position="79"/>
        <end position="380"/>
    </location>
</feature>
<proteinExistence type="inferred from homology"/>
<sequence>MTLSDTLAAAATASLATLGLLSSYTWLNDRKIVPRPPPINQLGLQPITKEGVEDALRRMDEREEEMRRQMPPKTGRRYIVVGGGGSLGGWIVVHLLQRGEDPKSIRVIDLAPTPMNDTISEAIKNDGLDYISTSITDPEATREAFCAPWKDGKPGGATGITVFHTAAAIRFFEQHPVFLRRSSIVNVDGTRNVLEASKIAGVDVLVYTSSAGVSYKNFSSLRWPWEGPPRELYQHINEDTVGPRNPAEHTSNYSITKTAAERMVRGWDRTPVTDGSSGTKLLRTGCIRAGNAVFGPRGGTFVEGYLDRESTPTWTSNVVSSFLYVENGALAHLLYERRLLDLKEPTPAGRARTLPDIGGKSFCITDPGPPACYSDLYITFNTLTKGRVKFGHTSPTLMLLLAHLIRFYVLFQYFVTAFIPFLKGVLRPLQGDIAFLQPSAFTASLGHIIIDDSRARKSPEEGGLGYEGVWTTWQGFVKTWKDHEDRKQLKTGGKKASQASGWLGSGASWEK</sequence>
<dbReference type="Gene3D" id="3.40.50.720">
    <property type="entry name" value="NAD(P)-binding Rossmann-like Domain"/>
    <property type="match status" value="1"/>
</dbReference>
<dbReference type="AlphaFoldDB" id="A8P5S1"/>
<dbReference type="PANTHER" id="PTHR10366:SF447">
    <property type="entry name" value="HYDROXYSTEROID DEHYDROGENASE_ISOMERASE FAMILY PROTEIN, PUTATIVE (AFU_ORTHOLOGUE AFUA_1G06450)-RELATED"/>
    <property type="match status" value="1"/>
</dbReference>
<dbReference type="KEGG" id="cci:CC1G_11332"/>
<dbReference type="GeneID" id="6015609"/>
<dbReference type="InterPro" id="IPR036291">
    <property type="entry name" value="NAD(P)-bd_dom_sf"/>
</dbReference>
<comment type="similarity">
    <text evidence="2">Belongs to the NAD(P)-dependent epimerase/dehydratase family. Dihydroflavonol-4-reductase subfamily.</text>
</comment>
<gene>
    <name evidence="5" type="ORF">CC1G_11332</name>
</gene>
<dbReference type="OrthoDB" id="10058185at2759"/>
<dbReference type="GO" id="GO:0005783">
    <property type="term" value="C:endoplasmic reticulum"/>
    <property type="evidence" value="ECO:0007669"/>
    <property type="project" value="TreeGrafter"/>
</dbReference>
<comment type="caution">
    <text evidence="5">The sequence shown here is derived from an EMBL/GenBank/DDBJ whole genome shotgun (WGS) entry which is preliminary data.</text>
</comment>
<dbReference type="SUPFAM" id="SSF51735">
    <property type="entry name" value="NAD(P)-binding Rossmann-fold domains"/>
    <property type="match status" value="1"/>
</dbReference>
<dbReference type="STRING" id="240176.A8P5S1"/>
<reference evidence="5 6" key="1">
    <citation type="journal article" date="2010" name="Proc. Natl. Acad. Sci. U.S.A.">
        <title>Insights into evolution of multicellular fungi from the assembled chromosomes of the mushroom Coprinopsis cinerea (Coprinus cinereus).</title>
        <authorList>
            <person name="Stajich J.E."/>
            <person name="Wilke S.K."/>
            <person name="Ahren D."/>
            <person name="Au C.H."/>
            <person name="Birren B.W."/>
            <person name="Borodovsky M."/>
            <person name="Burns C."/>
            <person name="Canback B."/>
            <person name="Casselton L.A."/>
            <person name="Cheng C.K."/>
            <person name="Deng J."/>
            <person name="Dietrich F.S."/>
            <person name="Fargo D.C."/>
            <person name="Farman M.L."/>
            <person name="Gathman A.C."/>
            <person name="Goldberg J."/>
            <person name="Guigo R."/>
            <person name="Hoegger P.J."/>
            <person name="Hooker J.B."/>
            <person name="Huggins A."/>
            <person name="James T.Y."/>
            <person name="Kamada T."/>
            <person name="Kilaru S."/>
            <person name="Kodira C."/>
            <person name="Kues U."/>
            <person name="Kupfer D."/>
            <person name="Kwan H.S."/>
            <person name="Lomsadze A."/>
            <person name="Li W."/>
            <person name="Lilly W.W."/>
            <person name="Ma L.J."/>
            <person name="Mackey A.J."/>
            <person name="Manning G."/>
            <person name="Martin F."/>
            <person name="Muraguchi H."/>
            <person name="Natvig D.O."/>
            <person name="Palmerini H."/>
            <person name="Ramesh M.A."/>
            <person name="Rehmeyer C.J."/>
            <person name="Roe B.A."/>
            <person name="Shenoy N."/>
            <person name="Stanke M."/>
            <person name="Ter-Hovhannisyan V."/>
            <person name="Tunlid A."/>
            <person name="Velagapudi R."/>
            <person name="Vision T.J."/>
            <person name="Zeng Q."/>
            <person name="Zolan M.E."/>
            <person name="Pukkila P.J."/>
        </authorList>
    </citation>
    <scope>NUCLEOTIDE SEQUENCE [LARGE SCALE GENOMIC DNA]</scope>
    <source>
        <strain evidence="6">Okayama-7 / 130 / ATCC MYA-4618 / FGSC 9003</strain>
    </source>
</reference>
<evidence type="ECO:0000256" key="1">
    <source>
        <dbReference type="ARBA" id="ARBA00023002"/>
    </source>
</evidence>
<organism evidence="5 6">
    <name type="scientific">Coprinopsis cinerea (strain Okayama-7 / 130 / ATCC MYA-4618 / FGSC 9003)</name>
    <name type="common">Inky cap fungus</name>
    <name type="synonym">Hormographiella aspergillata</name>
    <dbReference type="NCBI Taxonomy" id="240176"/>
    <lineage>
        <taxon>Eukaryota</taxon>
        <taxon>Fungi</taxon>
        <taxon>Dikarya</taxon>
        <taxon>Basidiomycota</taxon>
        <taxon>Agaricomycotina</taxon>
        <taxon>Agaricomycetes</taxon>
        <taxon>Agaricomycetidae</taxon>
        <taxon>Agaricales</taxon>
        <taxon>Agaricineae</taxon>
        <taxon>Psathyrellaceae</taxon>
        <taxon>Coprinopsis</taxon>
    </lineage>
</organism>
<name>A8P5S1_COPC7</name>
<evidence type="ECO:0000259" key="4">
    <source>
        <dbReference type="Pfam" id="PF01073"/>
    </source>
</evidence>
<evidence type="ECO:0000313" key="6">
    <source>
        <dbReference type="Proteomes" id="UP000001861"/>
    </source>
</evidence>
<protein>
    <recommendedName>
        <fullName evidence="4">3-beta hydroxysteroid dehydrogenase/isomerase domain-containing protein</fullName>
    </recommendedName>
</protein>
<dbReference type="Proteomes" id="UP000001861">
    <property type="component" value="Unassembled WGS sequence"/>
</dbReference>
<evidence type="ECO:0000256" key="2">
    <source>
        <dbReference type="ARBA" id="ARBA00023445"/>
    </source>
</evidence>
<evidence type="ECO:0000313" key="5">
    <source>
        <dbReference type="EMBL" id="EAU82815.1"/>
    </source>
</evidence>
<dbReference type="InterPro" id="IPR002225">
    <property type="entry name" value="3Beta_OHSteriod_DH/Estase"/>
</dbReference>
<keyword evidence="6" id="KW-1185">Reference proteome</keyword>
<feature type="region of interest" description="Disordered" evidence="3">
    <location>
        <begin position="488"/>
        <end position="511"/>
    </location>
</feature>
<dbReference type="Pfam" id="PF01073">
    <property type="entry name" value="3Beta_HSD"/>
    <property type="match status" value="1"/>
</dbReference>
<dbReference type="VEuPathDB" id="FungiDB:CC1G_11332"/>